<dbReference type="OrthoDB" id="9815799at2"/>
<dbReference type="PANTHER" id="PTHR46796:SF15">
    <property type="entry name" value="BLL1074 PROTEIN"/>
    <property type="match status" value="1"/>
</dbReference>
<evidence type="ECO:0000313" key="6">
    <source>
        <dbReference type="Proteomes" id="UP000334990"/>
    </source>
</evidence>
<evidence type="ECO:0000256" key="1">
    <source>
        <dbReference type="ARBA" id="ARBA00023015"/>
    </source>
</evidence>
<dbReference type="GO" id="GO:0043565">
    <property type="term" value="F:sequence-specific DNA binding"/>
    <property type="evidence" value="ECO:0007669"/>
    <property type="project" value="InterPro"/>
</dbReference>
<dbReference type="Gene3D" id="1.10.10.60">
    <property type="entry name" value="Homeodomain-like"/>
    <property type="match status" value="1"/>
</dbReference>
<evidence type="ECO:0000256" key="3">
    <source>
        <dbReference type="ARBA" id="ARBA00023163"/>
    </source>
</evidence>
<feature type="domain" description="HTH araC/xylS-type" evidence="4">
    <location>
        <begin position="129"/>
        <end position="224"/>
    </location>
</feature>
<dbReference type="EMBL" id="BLAD01000057">
    <property type="protein sequence ID" value="GES02337.1"/>
    <property type="molecule type" value="Genomic_DNA"/>
</dbReference>
<dbReference type="InterPro" id="IPR018060">
    <property type="entry name" value="HTH_AraC"/>
</dbReference>
<dbReference type="AlphaFoldDB" id="A0A5M3VZN8"/>
<dbReference type="SMART" id="SM00342">
    <property type="entry name" value="HTH_ARAC"/>
    <property type="match status" value="1"/>
</dbReference>
<evidence type="ECO:0000313" key="5">
    <source>
        <dbReference type="EMBL" id="GES02337.1"/>
    </source>
</evidence>
<dbReference type="Proteomes" id="UP000334990">
    <property type="component" value="Unassembled WGS sequence"/>
</dbReference>
<gene>
    <name evidence="5" type="ORF">Acor_44030</name>
</gene>
<dbReference type="PROSITE" id="PS01124">
    <property type="entry name" value="HTH_ARAC_FAMILY_2"/>
    <property type="match status" value="1"/>
</dbReference>
<organism evidence="5 6">
    <name type="scientific">Acrocarpospora corrugata</name>
    <dbReference type="NCBI Taxonomy" id="35763"/>
    <lineage>
        <taxon>Bacteria</taxon>
        <taxon>Bacillati</taxon>
        <taxon>Actinomycetota</taxon>
        <taxon>Actinomycetes</taxon>
        <taxon>Streptosporangiales</taxon>
        <taxon>Streptosporangiaceae</taxon>
        <taxon>Acrocarpospora</taxon>
    </lineage>
</organism>
<dbReference type="InterPro" id="IPR050204">
    <property type="entry name" value="AraC_XylS_family_regulators"/>
</dbReference>
<dbReference type="PROSITE" id="PS00041">
    <property type="entry name" value="HTH_ARAC_FAMILY_1"/>
    <property type="match status" value="1"/>
</dbReference>
<keyword evidence="2" id="KW-0238">DNA-binding</keyword>
<dbReference type="RefSeq" id="WP_155338563.1">
    <property type="nucleotide sequence ID" value="NZ_BAAABN010000002.1"/>
</dbReference>
<accession>A0A5M3VZN8</accession>
<protein>
    <submittedName>
        <fullName evidence="5">AraC family transcriptional regulator</fullName>
    </submittedName>
</protein>
<proteinExistence type="predicted"/>
<dbReference type="GO" id="GO:0003700">
    <property type="term" value="F:DNA-binding transcription factor activity"/>
    <property type="evidence" value="ECO:0007669"/>
    <property type="project" value="InterPro"/>
</dbReference>
<dbReference type="PANTHER" id="PTHR46796">
    <property type="entry name" value="HTH-TYPE TRANSCRIPTIONAL ACTIVATOR RHAS-RELATED"/>
    <property type="match status" value="1"/>
</dbReference>
<keyword evidence="6" id="KW-1185">Reference proteome</keyword>
<comment type="caution">
    <text evidence="5">The sequence shown here is derived from an EMBL/GenBank/DDBJ whole genome shotgun (WGS) entry which is preliminary data.</text>
</comment>
<evidence type="ECO:0000256" key="2">
    <source>
        <dbReference type="ARBA" id="ARBA00023125"/>
    </source>
</evidence>
<keyword evidence="3" id="KW-0804">Transcription</keyword>
<evidence type="ECO:0000259" key="4">
    <source>
        <dbReference type="PROSITE" id="PS01124"/>
    </source>
</evidence>
<reference evidence="5 6" key="1">
    <citation type="submission" date="2019-10" db="EMBL/GenBank/DDBJ databases">
        <title>Whole genome shotgun sequence of Acrocarpospora corrugata NBRC 13972.</title>
        <authorList>
            <person name="Ichikawa N."/>
            <person name="Kimura A."/>
            <person name="Kitahashi Y."/>
            <person name="Komaki H."/>
            <person name="Oguchi A."/>
        </authorList>
    </citation>
    <scope>NUCLEOTIDE SEQUENCE [LARGE SCALE GENOMIC DNA]</scope>
    <source>
        <strain evidence="5 6">NBRC 13972</strain>
    </source>
</reference>
<dbReference type="Pfam" id="PF20240">
    <property type="entry name" value="DUF6597"/>
    <property type="match status" value="1"/>
</dbReference>
<name>A0A5M3VZN8_9ACTN</name>
<keyword evidence="1" id="KW-0805">Transcription regulation</keyword>
<dbReference type="InterPro" id="IPR046532">
    <property type="entry name" value="DUF6597"/>
</dbReference>
<dbReference type="Pfam" id="PF12833">
    <property type="entry name" value="HTH_18"/>
    <property type="match status" value="1"/>
</dbReference>
<dbReference type="InterPro" id="IPR018062">
    <property type="entry name" value="HTH_AraC-typ_CS"/>
</dbReference>
<sequence length="224" mass="23440">MYRERPSLVPGAVLWQTSGVSEQAERRVLPDGCMDLLWTEGGLLVAGPDDEAFVTPVRAGVAFTGLRFAPGTAPALLGVPAAELRNLRVPLADLWPAAVVLRLSDRVRRAESIAAGLEELAGEHLNGVDPLVHEVAALLDAGAGVAATAAAVGLGERRLHRLSLTAFGYGPKTLARILRLGRALELARTGRPFADVAAATGYADQAHLAREVRALAGVPLGDLV</sequence>